<evidence type="ECO:0008006" key="3">
    <source>
        <dbReference type="Google" id="ProtNLM"/>
    </source>
</evidence>
<evidence type="ECO:0000313" key="2">
    <source>
        <dbReference type="Proteomes" id="UP001500218"/>
    </source>
</evidence>
<gene>
    <name evidence="1" type="ORF">GCM10009682_21200</name>
</gene>
<keyword evidence="2" id="KW-1185">Reference proteome</keyword>
<dbReference type="SUPFAM" id="SSF160631">
    <property type="entry name" value="SMI1/KNR4-like"/>
    <property type="match status" value="1"/>
</dbReference>
<dbReference type="Proteomes" id="UP001500218">
    <property type="component" value="Unassembled WGS sequence"/>
</dbReference>
<proteinExistence type="predicted"/>
<protein>
    <recommendedName>
        <fullName evidence="3">Knr4/Smi1-like domain-containing protein</fullName>
    </recommendedName>
</protein>
<name>A0ABP4XZP1_9ACTN</name>
<dbReference type="EMBL" id="BAAALT010000053">
    <property type="protein sequence ID" value="GAA1799336.1"/>
    <property type="molecule type" value="Genomic_DNA"/>
</dbReference>
<dbReference type="RefSeq" id="WP_344128907.1">
    <property type="nucleotide sequence ID" value="NZ_BAAALT010000053.1"/>
</dbReference>
<reference evidence="2" key="1">
    <citation type="journal article" date="2019" name="Int. J. Syst. Evol. Microbiol.">
        <title>The Global Catalogue of Microorganisms (GCM) 10K type strain sequencing project: providing services to taxonomists for standard genome sequencing and annotation.</title>
        <authorList>
            <consortium name="The Broad Institute Genomics Platform"/>
            <consortium name="The Broad Institute Genome Sequencing Center for Infectious Disease"/>
            <person name="Wu L."/>
            <person name="Ma J."/>
        </authorList>
    </citation>
    <scope>NUCLEOTIDE SEQUENCE [LARGE SCALE GENOMIC DNA]</scope>
    <source>
        <strain evidence="2">JCM 13250</strain>
    </source>
</reference>
<dbReference type="Gene3D" id="3.40.1580.10">
    <property type="entry name" value="SMI1/KNR4-like"/>
    <property type="match status" value="1"/>
</dbReference>
<dbReference type="Pfam" id="PF14568">
    <property type="entry name" value="SUKH_6"/>
    <property type="match status" value="1"/>
</dbReference>
<comment type="caution">
    <text evidence="1">The sequence shown here is derived from an EMBL/GenBank/DDBJ whole genome shotgun (WGS) entry which is preliminary data.</text>
</comment>
<accession>A0ABP4XZP1</accession>
<evidence type="ECO:0000313" key="1">
    <source>
        <dbReference type="EMBL" id="GAA1799336.1"/>
    </source>
</evidence>
<dbReference type="InterPro" id="IPR037883">
    <property type="entry name" value="Knr4/Smi1-like_sf"/>
</dbReference>
<organism evidence="1 2">
    <name type="scientific">Luedemannella flava</name>
    <dbReference type="NCBI Taxonomy" id="349316"/>
    <lineage>
        <taxon>Bacteria</taxon>
        <taxon>Bacillati</taxon>
        <taxon>Actinomycetota</taxon>
        <taxon>Actinomycetes</taxon>
        <taxon>Micromonosporales</taxon>
        <taxon>Micromonosporaceae</taxon>
        <taxon>Luedemannella</taxon>
    </lineage>
</organism>
<sequence length="283" mass="31016">MATIDDLTRLIPPPAAPVHADGDWAAVEATLGLSLPADYRALVAAYGLGGFDDINLLTPFAAAVSEHADLLWHAGRLHQLLGESRAKNPDAVPFPLFPEPGGLLEWAGTGTGIALCWLTGGEPDSWPVVVFDYLYHKERYEVGAVDLLHGHFSGSRVIDGLDEPPRTPWFDAHRDREHVYVRLSDSAVPYAERLRILRAALAPTADRGSFVDEDEGDDSRQDHFKAIDRDWQVTYETAYGHQIRVAFPPADAAAARSVIFAAARDMGCTVTRTTTHRGEPVWT</sequence>